<dbReference type="GO" id="GO:0003723">
    <property type="term" value="F:RNA binding"/>
    <property type="evidence" value="ECO:0007669"/>
    <property type="project" value="TreeGrafter"/>
</dbReference>
<dbReference type="InterPro" id="IPR041412">
    <property type="entry name" value="Xrn1_helical"/>
</dbReference>
<dbReference type="OrthoDB" id="5588168at2759"/>
<dbReference type="EMBL" id="JANBUW010001970">
    <property type="protein sequence ID" value="KAJ2841965.1"/>
    <property type="molecule type" value="Genomic_DNA"/>
</dbReference>
<dbReference type="PANTHER" id="PTHR12341:SF7">
    <property type="entry name" value="5'-3' EXORIBONUCLEASE 1"/>
    <property type="match status" value="1"/>
</dbReference>
<keyword evidence="2" id="KW-0540">Nuclease</keyword>
<name>A0A9W8LX82_9FUNG</name>
<evidence type="ECO:0000259" key="1">
    <source>
        <dbReference type="Pfam" id="PF17846"/>
    </source>
</evidence>
<accession>A0A9W8LX82</accession>
<organism evidence="2 3">
    <name type="scientific">Coemansia brasiliensis</name>
    <dbReference type="NCBI Taxonomy" id="2650707"/>
    <lineage>
        <taxon>Eukaryota</taxon>
        <taxon>Fungi</taxon>
        <taxon>Fungi incertae sedis</taxon>
        <taxon>Zoopagomycota</taxon>
        <taxon>Kickxellomycotina</taxon>
        <taxon>Kickxellomycetes</taxon>
        <taxon>Kickxellales</taxon>
        <taxon>Kickxellaceae</taxon>
        <taxon>Coemansia</taxon>
    </lineage>
</organism>
<feature type="non-terminal residue" evidence="2">
    <location>
        <position position="1"/>
    </location>
</feature>
<comment type="caution">
    <text evidence="2">The sequence shown here is derived from an EMBL/GenBank/DDBJ whole genome shotgun (WGS) entry which is preliminary data.</text>
</comment>
<sequence length="306" mass="33956">NADDGFGDDGALDLPDGFYSALGEATIPIKGNQLVLSRSQHNLIDVIRQFAIRSLPKAASNASKVQIQYLSGPASPLDSLIVTKAAELLDLHVGREYTHYGFMTLYVAAGSPKALAQLELEDSDVPGKEQDPFGPGGFFGDTTEFHALDDEADDLADSADDENMAVPDFVASVADPNDKAAVAEYVNECLREFDNVLVVPDSELDLYTQRGDASDFWQRFEMWKAGYYRSKVDAEYEIPDVSQAILKDDTAEGEQIQAFRPPPAAIEPLCRQYIGTLQWVLQYYYQGCQSWSWYYPYHYAPCISDL</sequence>
<dbReference type="AlphaFoldDB" id="A0A9W8LX82"/>
<dbReference type="PANTHER" id="PTHR12341">
    <property type="entry name" value="5'-&gt;3' EXORIBONUCLEASE"/>
    <property type="match status" value="1"/>
</dbReference>
<keyword evidence="3" id="KW-1185">Reference proteome</keyword>
<dbReference type="GO" id="GO:0000956">
    <property type="term" value="P:nuclear-transcribed mRNA catabolic process"/>
    <property type="evidence" value="ECO:0007669"/>
    <property type="project" value="TreeGrafter"/>
</dbReference>
<feature type="domain" description="Xrn1 helical" evidence="1">
    <location>
        <begin position="269"/>
        <end position="306"/>
    </location>
</feature>
<dbReference type="Pfam" id="PF17846">
    <property type="entry name" value="XRN_M"/>
    <property type="match status" value="1"/>
</dbReference>
<dbReference type="InterPro" id="IPR027073">
    <property type="entry name" value="5_3_exoribonuclease"/>
</dbReference>
<evidence type="ECO:0000313" key="2">
    <source>
        <dbReference type="EMBL" id="KAJ2841965.1"/>
    </source>
</evidence>
<dbReference type="GO" id="GO:0005634">
    <property type="term" value="C:nucleus"/>
    <property type="evidence" value="ECO:0007669"/>
    <property type="project" value="TreeGrafter"/>
</dbReference>
<proteinExistence type="predicted"/>
<gene>
    <name evidence="2" type="primary">exo2_4</name>
    <name evidence="2" type="ORF">IWW36_006078</name>
</gene>
<evidence type="ECO:0000313" key="3">
    <source>
        <dbReference type="Proteomes" id="UP001139887"/>
    </source>
</evidence>
<keyword evidence="2" id="KW-0378">Hydrolase</keyword>
<keyword evidence="2" id="KW-0269">Exonuclease</keyword>
<dbReference type="GO" id="GO:0004534">
    <property type="term" value="F:5'-3' RNA exonuclease activity"/>
    <property type="evidence" value="ECO:0007669"/>
    <property type="project" value="TreeGrafter"/>
</dbReference>
<reference evidence="2" key="1">
    <citation type="submission" date="2022-07" db="EMBL/GenBank/DDBJ databases">
        <title>Phylogenomic reconstructions and comparative analyses of Kickxellomycotina fungi.</title>
        <authorList>
            <person name="Reynolds N.K."/>
            <person name="Stajich J.E."/>
            <person name="Barry K."/>
            <person name="Grigoriev I.V."/>
            <person name="Crous P."/>
            <person name="Smith M.E."/>
        </authorList>
    </citation>
    <scope>NUCLEOTIDE SEQUENCE</scope>
    <source>
        <strain evidence="2">NRRL 1566</strain>
    </source>
</reference>
<protein>
    <submittedName>
        <fullName evidence="2">Exonuclease II Exo2</fullName>
    </submittedName>
</protein>
<feature type="non-terminal residue" evidence="2">
    <location>
        <position position="306"/>
    </location>
</feature>
<dbReference type="Proteomes" id="UP001139887">
    <property type="component" value="Unassembled WGS sequence"/>
</dbReference>